<feature type="compositionally biased region" description="Basic and acidic residues" evidence="1">
    <location>
        <begin position="61"/>
        <end position="74"/>
    </location>
</feature>
<protein>
    <submittedName>
        <fullName evidence="2">Uncharacterized protein</fullName>
    </submittedName>
</protein>
<feature type="compositionally biased region" description="Gly residues" evidence="1">
    <location>
        <begin position="132"/>
        <end position="144"/>
    </location>
</feature>
<organism evidence="2">
    <name type="scientific">Panicum hallii</name>
    <dbReference type="NCBI Taxonomy" id="206008"/>
    <lineage>
        <taxon>Eukaryota</taxon>
        <taxon>Viridiplantae</taxon>
        <taxon>Streptophyta</taxon>
        <taxon>Embryophyta</taxon>
        <taxon>Tracheophyta</taxon>
        <taxon>Spermatophyta</taxon>
        <taxon>Magnoliopsida</taxon>
        <taxon>Liliopsida</taxon>
        <taxon>Poales</taxon>
        <taxon>Poaceae</taxon>
        <taxon>PACMAD clade</taxon>
        <taxon>Panicoideae</taxon>
        <taxon>Panicodae</taxon>
        <taxon>Paniceae</taxon>
        <taxon>Panicinae</taxon>
        <taxon>Panicum</taxon>
        <taxon>Panicum sect. Panicum</taxon>
    </lineage>
</organism>
<evidence type="ECO:0000256" key="1">
    <source>
        <dbReference type="SAM" id="MobiDB-lite"/>
    </source>
</evidence>
<dbReference type="Gramene" id="PVH62028">
    <property type="protein sequence ID" value="PVH62028"/>
    <property type="gene ID" value="PAHAL_3G187500"/>
</dbReference>
<name>A0A2T8KIL8_9POAL</name>
<dbReference type="Proteomes" id="UP000243499">
    <property type="component" value="Chromosome 3"/>
</dbReference>
<feature type="region of interest" description="Disordered" evidence="1">
    <location>
        <begin position="1"/>
        <end position="74"/>
    </location>
</feature>
<dbReference type="EMBL" id="CM008048">
    <property type="protein sequence ID" value="PVH62028.1"/>
    <property type="molecule type" value="Genomic_DNA"/>
</dbReference>
<reference evidence="2" key="1">
    <citation type="submission" date="2018-04" db="EMBL/GenBank/DDBJ databases">
        <title>WGS assembly of Panicum hallii.</title>
        <authorList>
            <person name="Lovell J."/>
            <person name="Jenkins J."/>
            <person name="Lowry D."/>
            <person name="Mamidi S."/>
            <person name="Sreedasyam A."/>
            <person name="Weng X."/>
            <person name="Barry K."/>
            <person name="Bonette J."/>
            <person name="Campitelli B."/>
            <person name="Daum C."/>
            <person name="Gordon S."/>
            <person name="Gould B."/>
            <person name="Lipzen A."/>
            <person name="Macqueen A."/>
            <person name="Palacio-Mejia J."/>
            <person name="Plott C."/>
            <person name="Shakirov E."/>
            <person name="Shu S."/>
            <person name="Yoshinaga Y."/>
            <person name="Zane M."/>
            <person name="Rokhsar D."/>
            <person name="Grimwood J."/>
            <person name="Schmutz J."/>
            <person name="Juenger T."/>
        </authorList>
    </citation>
    <scope>NUCLEOTIDE SEQUENCE [LARGE SCALE GENOMIC DNA]</scope>
    <source>
        <strain evidence="2">FIL2</strain>
    </source>
</reference>
<evidence type="ECO:0000313" key="2">
    <source>
        <dbReference type="EMBL" id="PVH62028.1"/>
    </source>
</evidence>
<gene>
    <name evidence="2" type="ORF">PAHAL_3G187500</name>
</gene>
<sequence>MGNSLPLPCVRHHEAEGAAAAGAKKRRRKQKSRPACRRNVRAVVRPGHVVPVADTPPEDGDGGKEEEREVVKEAWRPGCRVEPAGCGGEDGGVRRVRIVMRRKDIAELVARLEQRDAAERDAAAMAAELSTGLGGDGNDGGRGGSVTMSPCRDAWRPRLAVIPENY</sequence>
<feature type="region of interest" description="Disordered" evidence="1">
    <location>
        <begin position="130"/>
        <end position="149"/>
    </location>
</feature>
<proteinExistence type="predicted"/>
<feature type="compositionally biased region" description="Basic residues" evidence="1">
    <location>
        <begin position="23"/>
        <end position="40"/>
    </location>
</feature>
<dbReference type="AlphaFoldDB" id="A0A2T8KIL8"/>
<accession>A0A2T8KIL8</accession>